<dbReference type="InterPro" id="IPR044929">
    <property type="entry name" value="DNA/RNA_non-sp_Endonuclease_sf"/>
</dbReference>
<dbReference type="Gene3D" id="3.40.570.10">
    <property type="entry name" value="Extracellular Endonuclease, subunit A"/>
    <property type="match status" value="1"/>
</dbReference>
<dbReference type="GO" id="GO:0003676">
    <property type="term" value="F:nucleic acid binding"/>
    <property type="evidence" value="ECO:0007669"/>
    <property type="project" value="InterPro"/>
</dbReference>
<dbReference type="STRING" id="51511.ENSCSAVP00000015647"/>
<dbReference type="AlphaFoldDB" id="H2ZDI1"/>
<dbReference type="SMART" id="SM00892">
    <property type="entry name" value="Endonuclease_NS"/>
    <property type="match status" value="1"/>
</dbReference>
<dbReference type="eggNOG" id="KOG2645">
    <property type="taxonomic scope" value="Eukaryota"/>
</dbReference>
<dbReference type="Proteomes" id="UP000007875">
    <property type="component" value="Unassembled WGS sequence"/>
</dbReference>
<reference evidence="3" key="2">
    <citation type="submission" date="2025-08" db="UniProtKB">
        <authorList>
            <consortium name="Ensembl"/>
        </authorList>
    </citation>
    <scope>IDENTIFICATION</scope>
</reference>
<organism evidence="3 4">
    <name type="scientific">Ciona savignyi</name>
    <name type="common">Pacific transparent sea squirt</name>
    <dbReference type="NCBI Taxonomy" id="51511"/>
    <lineage>
        <taxon>Eukaryota</taxon>
        <taxon>Metazoa</taxon>
        <taxon>Chordata</taxon>
        <taxon>Tunicata</taxon>
        <taxon>Ascidiacea</taxon>
        <taxon>Phlebobranchia</taxon>
        <taxon>Cionidae</taxon>
        <taxon>Ciona</taxon>
    </lineage>
</organism>
<evidence type="ECO:0000313" key="4">
    <source>
        <dbReference type="Proteomes" id="UP000007875"/>
    </source>
</evidence>
<feature type="domain" description="ENPP1-3/EXOG-like endonuclease/phosphodiesterase" evidence="1">
    <location>
        <begin position="4"/>
        <end position="236"/>
    </location>
</feature>
<feature type="domain" description="DNA/RNA non-specific endonuclease/pyrophosphatase/phosphodiesterase" evidence="2">
    <location>
        <begin position="3"/>
        <end position="236"/>
    </location>
</feature>
<protein>
    <recommendedName>
        <fullName evidence="5">Extracellular Endonuclease subunit A domain-containing protein</fullName>
    </recommendedName>
</protein>
<dbReference type="GO" id="GO:0046872">
    <property type="term" value="F:metal ion binding"/>
    <property type="evidence" value="ECO:0007669"/>
    <property type="project" value="InterPro"/>
</dbReference>
<keyword evidence="4" id="KW-1185">Reference proteome</keyword>
<proteinExistence type="predicted"/>
<dbReference type="InterPro" id="IPR020821">
    <property type="entry name" value="ENPP1-3/EXOG-like_nuc-like"/>
</dbReference>
<name>H2ZDI1_CIOSA</name>
<reference evidence="4" key="1">
    <citation type="submission" date="2003-08" db="EMBL/GenBank/DDBJ databases">
        <authorList>
            <person name="Birren B."/>
            <person name="Nusbaum C."/>
            <person name="Abebe A."/>
            <person name="Abouelleil A."/>
            <person name="Adekoya E."/>
            <person name="Ait-zahra M."/>
            <person name="Allen N."/>
            <person name="Allen T."/>
            <person name="An P."/>
            <person name="Anderson M."/>
            <person name="Anderson S."/>
            <person name="Arachchi H."/>
            <person name="Armbruster J."/>
            <person name="Bachantsang P."/>
            <person name="Baldwin J."/>
            <person name="Barry A."/>
            <person name="Bayul T."/>
            <person name="Blitshsteyn B."/>
            <person name="Bloom T."/>
            <person name="Blye J."/>
            <person name="Boguslavskiy L."/>
            <person name="Borowsky M."/>
            <person name="Boukhgalter B."/>
            <person name="Brunache A."/>
            <person name="Butler J."/>
            <person name="Calixte N."/>
            <person name="Calvo S."/>
            <person name="Camarata J."/>
            <person name="Campo K."/>
            <person name="Chang J."/>
            <person name="Cheshatsang Y."/>
            <person name="Citroen M."/>
            <person name="Collymore A."/>
            <person name="Considine T."/>
            <person name="Cook A."/>
            <person name="Cooke P."/>
            <person name="Corum B."/>
            <person name="Cuomo C."/>
            <person name="David R."/>
            <person name="Dawoe T."/>
            <person name="Degray S."/>
            <person name="Dodge S."/>
            <person name="Dooley K."/>
            <person name="Dorje P."/>
            <person name="Dorjee K."/>
            <person name="Dorris L."/>
            <person name="Duffey N."/>
            <person name="Dupes A."/>
            <person name="Elkins T."/>
            <person name="Engels R."/>
            <person name="Erickson J."/>
            <person name="Farina A."/>
            <person name="Faro S."/>
            <person name="Ferreira P."/>
            <person name="Fischer H."/>
            <person name="Fitzgerald M."/>
            <person name="Foley K."/>
            <person name="Gage D."/>
            <person name="Galagan J."/>
            <person name="Gearin G."/>
            <person name="Gnerre S."/>
            <person name="Gnirke A."/>
            <person name="Goyette A."/>
            <person name="Graham J."/>
            <person name="Grandbois E."/>
            <person name="Gyaltsen K."/>
            <person name="Hafez N."/>
            <person name="Hagopian D."/>
            <person name="Hagos B."/>
            <person name="Hall J."/>
            <person name="Hatcher B."/>
            <person name="Heller A."/>
            <person name="Higgins H."/>
            <person name="Honan T."/>
            <person name="Horn A."/>
            <person name="Houde N."/>
            <person name="Hughes L."/>
            <person name="Hulme W."/>
            <person name="Husby E."/>
            <person name="Iliev I."/>
            <person name="Jaffe D."/>
            <person name="Jones C."/>
            <person name="Kamal M."/>
            <person name="Kamat A."/>
            <person name="Kamvysselis M."/>
            <person name="Karlsson E."/>
            <person name="Kells C."/>
            <person name="Kieu A."/>
            <person name="Kisner P."/>
            <person name="Kodira C."/>
            <person name="Kulbokas E."/>
            <person name="Labutti K."/>
            <person name="Lama D."/>
            <person name="Landers T."/>
            <person name="Leger J."/>
            <person name="Levine S."/>
            <person name="Lewis D."/>
            <person name="Lewis T."/>
            <person name="Lindblad-toh K."/>
            <person name="Liu X."/>
            <person name="Lokyitsang T."/>
            <person name="Lokyitsang Y."/>
            <person name="Lucien O."/>
            <person name="Lui A."/>
            <person name="Ma L.J."/>
            <person name="Mabbitt R."/>
            <person name="Macdonald J."/>
            <person name="Maclean C."/>
            <person name="Major J."/>
            <person name="Manning J."/>
            <person name="Marabella R."/>
            <person name="Maru K."/>
            <person name="Matthews C."/>
            <person name="Mauceli E."/>
            <person name="Mccarthy M."/>
            <person name="Mcdonough S."/>
            <person name="Mcghee T."/>
            <person name="Meldrim J."/>
            <person name="Meneus L."/>
            <person name="Mesirov J."/>
            <person name="Mihalev A."/>
            <person name="Mihova T."/>
            <person name="Mikkelsen T."/>
            <person name="Mlenga V."/>
            <person name="Moru K."/>
            <person name="Mozes J."/>
            <person name="Mulrain L."/>
            <person name="Munson G."/>
            <person name="Naylor J."/>
            <person name="Newes C."/>
            <person name="Nguyen C."/>
            <person name="Nguyen N."/>
            <person name="Nguyen T."/>
            <person name="Nicol R."/>
            <person name="Nielsen C."/>
            <person name="Nizzari M."/>
            <person name="Norbu C."/>
            <person name="Norbu N."/>
            <person name="O'donnell P."/>
            <person name="Okoawo O."/>
            <person name="O'leary S."/>
            <person name="Omotosho B."/>
            <person name="O'neill K."/>
            <person name="Osman S."/>
            <person name="Parker S."/>
            <person name="Perrin D."/>
            <person name="Phunkhang P."/>
            <person name="Piqani B."/>
            <person name="Purcell S."/>
            <person name="Rachupka T."/>
            <person name="Ramasamy U."/>
            <person name="Rameau R."/>
            <person name="Ray V."/>
            <person name="Raymond C."/>
            <person name="Retta R."/>
            <person name="Richardson S."/>
            <person name="Rise C."/>
            <person name="Rodriguez J."/>
            <person name="Rogers J."/>
            <person name="Rogov P."/>
            <person name="Rutman M."/>
            <person name="Schupbach R."/>
            <person name="Seaman C."/>
            <person name="Settipalli S."/>
            <person name="Sharpe T."/>
            <person name="Sheridan J."/>
            <person name="Sherpa N."/>
            <person name="Shi J."/>
            <person name="Smirnov S."/>
            <person name="Smith C."/>
            <person name="Sougnez C."/>
            <person name="Spencer B."/>
            <person name="Stalker J."/>
            <person name="Stange-thomann N."/>
            <person name="Stavropoulos S."/>
            <person name="Stetson K."/>
            <person name="Stone C."/>
            <person name="Stone S."/>
            <person name="Stubbs M."/>
            <person name="Talamas J."/>
            <person name="Tchuinga P."/>
            <person name="Tenzing P."/>
            <person name="Tesfaye S."/>
            <person name="Theodore J."/>
            <person name="Thoulutsang Y."/>
            <person name="Topham K."/>
            <person name="Towey S."/>
            <person name="Tsamla T."/>
            <person name="Tsomo N."/>
            <person name="Vallee D."/>
            <person name="Vassiliev H."/>
            <person name="Venkataraman V."/>
            <person name="Vinson J."/>
            <person name="Vo A."/>
            <person name="Wade C."/>
            <person name="Wang S."/>
            <person name="Wangchuk T."/>
            <person name="Wangdi T."/>
            <person name="Whittaker C."/>
            <person name="Wilkinson J."/>
            <person name="Wu Y."/>
            <person name="Wyman D."/>
            <person name="Yadav S."/>
            <person name="Yang S."/>
            <person name="Yang X."/>
            <person name="Yeager S."/>
            <person name="Yee E."/>
            <person name="Young G."/>
            <person name="Zainoun J."/>
            <person name="Zembeck L."/>
            <person name="Zimmer A."/>
            <person name="Zody M."/>
            <person name="Lander E."/>
        </authorList>
    </citation>
    <scope>NUCLEOTIDE SEQUENCE [LARGE SCALE GENOMIC DNA]</scope>
</reference>
<dbReference type="InParanoid" id="H2ZDI1"/>
<accession>H2ZDI1</accession>
<evidence type="ECO:0000313" key="3">
    <source>
        <dbReference type="Ensembl" id="ENSCSAVP00000015647.1"/>
    </source>
</evidence>
<evidence type="ECO:0008006" key="5">
    <source>
        <dbReference type="Google" id="ProtNLM"/>
    </source>
</evidence>
<evidence type="ECO:0000259" key="1">
    <source>
        <dbReference type="SMART" id="SM00477"/>
    </source>
</evidence>
<dbReference type="InterPro" id="IPR001604">
    <property type="entry name" value="Endo_G_ENPP1-like_dom"/>
</dbReference>
<dbReference type="GO" id="GO:0016787">
    <property type="term" value="F:hydrolase activity"/>
    <property type="evidence" value="ECO:0007669"/>
    <property type="project" value="InterPro"/>
</dbReference>
<dbReference type="HOGENOM" id="CLU_1019252_0_0_1"/>
<dbReference type="SUPFAM" id="SSF54060">
    <property type="entry name" value="His-Me finger endonucleases"/>
    <property type="match status" value="1"/>
</dbReference>
<dbReference type="OMA" id="DICWIGD"/>
<dbReference type="InterPro" id="IPR044925">
    <property type="entry name" value="His-Me_finger_sf"/>
</dbReference>
<evidence type="ECO:0000259" key="2">
    <source>
        <dbReference type="SMART" id="SM00892"/>
    </source>
</evidence>
<dbReference type="Pfam" id="PF01223">
    <property type="entry name" value="Endonuclease_NS"/>
    <property type="match status" value="1"/>
</dbReference>
<reference evidence="3" key="3">
    <citation type="submission" date="2025-09" db="UniProtKB">
        <authorList>
            <consortium name="Ensembl"/>
        </authorList>
    </citation>
    <scope>IDENTIFICATION</scope>
</reference>
<dbReference type="SMART" id="SM00477">
    <property type="entry name" value="NUC"/>
    <property type="match status" value="1"/>
</dbReference>
<dbReference type="GeneTree" id="ENSGT00940000167529"/>
<sequence length="273" mass="31421">MLYHQDYINEYDQYMRLPLYVAYTVQNKTRTKSQPNKCIRPDIRLPQESSSKCIEYGSASEAHVSHSFLYPSELSTGVAVHDASVETNVVPMYDSTQEVWNYIANVVSQWSNVLGDINVIAGPVFDYDYDGHRDNMAKLMRIGKFTKIGINSVPVPTHFFMILSRCKQCTDNINMTSPNDVDLLSFVVPNYAEEPCHETDQTPSEWIPNTLKEHVARIRDVELLTGISFLPIWTHSRDVHQETRIEAIRLRLNLPGSDNQWMKLFLNEPLDYS</sequence>
<dbReference type="Ensembl" id="ENSCSAVT00000015826.1">
    <property type="protein sequence ID" value="ENSCSAVP00000015647.1"/>
    <property type="gene ID" value="ENSCSAVG00000009196.1"/>
</dbReference>